<feature type="domain" description="ABC transporter" evidence="8">
    <location>
        <begin position="339"/>
        <end position="573"/>
    </location>
</feature>
<comment type="caution">
    <text evidence="10">The sequence shown here is derived from an EMBL/GenBank/DDBJ whole genome shotgun (WGS) entry which is preliminary data.</text>
</comment>
<evidence type="ECO:0000256" key="7">
    <source>
        <dbReference type="SAM" id="Phobius"/>
    </source>
</evidence>
<dbReference type="PROSITE" id="PS50893">
    <property type="entry name" value="ABC_TRANSPORTER_2"/>
    <property type="match status" value="1"/>
</dbReference>
<dbReference type="InterPro" id="IPR003439">
    <property type="entry name" value="ABC_transporter-like_ATP-bd"/>
</dbReference>
<dbReference type="InterPro" id="IPR039421">
    <property type="entry name" value="Type_1_exporter"/>
</dbReference>
<evidence type="ECO:0000256" key="6">
    <source>
        <dbReference type="ARBA" id="ARBA00023136"/>
    </source>
</evidence>
<dbReference type="Pfam" id="PF00664">
    <property type="entry name" value="ABC_membrane"/>
    <property type="match status" value="1"/>
</dbReference>
<dbReference type="PANTHER" id="PTHR43394:SF1">
    <property type="entry name" value="ATP-BINDING CASSETTE SUB-FAMILY B MEMBER 10, MITOCHONDRIAL"/>
    <property type="match status" value="1"/>
</dbReference>
<evidence type="ECO:0000313" key="11">
    <source>
        <dbReference type="Proteomes" id="UP001529380"/>
    </source>
</evidence>
<protein>
    <submittedName>
        <fullName evidence="10">ABC transporter ATP-binding protein</fullName>
    </submittedName>
</protein>
<sequence length="578" mass="62927">MKRSILKRIFSYLRPYRGSLVLGCISAVLQVAFTLMTPVLIGRAIDCLIGPGLVQFRHLAVLLAAMALCILLAAGFQWVMNVCIRRISALAAQDMRQQAFNALNAVPISTIDQLPHGDLVSRLVNDTDAVSEGLLQGLTQLLPGAATILGVLVIMFYLNPFIALVVVLVTPLSILFARFVASRTHALFRKQAAAQGQLSAYVNEMVNGQDLVKAFGHEAQCCETFDRINEELRSASLWAVFYSAAANPGTRFVNNIVYGAVGVFGGLAALSGALSVGTLSAFLTYANQYTKPFNEVTSVLTQLQTAMASAQRLFQTIDLKPEPADAPGALAPERCSGRVELDRVDFSYRKDVPLIQNLCLKVEPGQRIAIVGPTGCGKTTLINLLMRFYEVDGGRILVDGVPARQLKRSALRGMYGMVLQETWLKNATVRENIAYGKPDATMDQIIQAAKAAHAHGFIQRLPQGYDTLIAPGGGNLSAGQKQLLCIARILLCRPQMLILDEATSNIDTRTEMLVQQAFEQLMEGRTSFVVAHRLSTIQTADQILVMDAGHIVEQGTHRELLAKGGFYARLYNSQFAAQ</sequence>
<proteinExistence type="predicted"/>
<dbReference type="SMART" id="SM00382">
    <property type="entry name" value="AAA"/>
    <property type="match status" value="1"/>
</dbReference>
<reference evidence="11" key="2">
    <citation type="submission" date="2023-06" db="EMBL/GenBank/DDBJ databases">
        <title>Identification and characterization of horizontal gene transfer across gut microbiota members of farm animals based on homology search.</title>
        <authorList>
            <person name="Zeman M."/>
            <person name="Kubasova T."/>
            <person name="Jahodarova E."/>
            <person name="Nykrynova M."/>
            <person name="Rychlik I."/>
        </authorList>
    </citation>
    <scope>NUCLEOTIDE SEQUENCE [LARGE SCALE GENOMIC DNA]</scope>
    <source>
        <strain evidence="11">ET340</strain>
    </source>
</reference>
<feature type="transmembrane region" description="Helical" evidence="7">
    <location>
        <begin position="141"/>
        <end position="158"/>
    </location>
</feature>
<comment type="subcellular location">
    <subcellularLocation>
        <location evidence="1">Cell membrane</location>
        <topology evidence="1">Multi-pass membrane protein</topology>
    </subcellularLocation>
</comment>
<dbReference type="SUPFAM" id="SSF52540">
    <property type="entry name" value="P-loop containing nucleoside triphosphate hydrolases"/>
    <property type="match status" value="1"/>
</dbReference>
<accession>A0ABT7UTZ1</accession>
<dbReference type="GO" id="GO:0005524">
    <property type="term" value="F:ATP binding"/>
    <property type="evidence" value="ECO:0007669"/>
    <property type="project" value="UniProtKB-KW"/>
</dbReference>
<organism evidence="10 11">
    <name type="scientific">Allofournierella massiliensis</name>
    <dbReference type="NCBI Taxonomy" id="1650663"/>
    <lineage>
        <taxon>Bacteria</taxon>
        <taxon>Bacillati</taxon>
        <taxon>Bacillota</taxon>
        <taxon>Clostridia</taxon>
        <taxon>Eubacteriales</taxon>
        <taxon>Oscillospiraceae</taxon>
        <taxon>Allofournierella</taxon>
    </lineage>
</organism>
<evidence type="ECO:0000313" key="10">
    <source>
        <dbReference type="EMBL" id="MDM8202346.1"/>
    </source>
</evidence>
<feature type="transmembrane region" description="Helical" evidence="7">
    <location>
        <begin position="20"/>
        <end position="41"/>
    </location>
</feature>
<name>A0ABT7UTZ1_9FIRM</name>
<dbReference type="InterPro" id="IPR003593">
    <property type="entry name" value="AAA+_ATPase"/>
</dbReference>
<keyword evidence="5 7" id="KW-1133">Transmembrane helix</keyword>
<evidence type="ECO:0000256" key="3">
    <source>
        <dbReference type="ARBA" id="ARBA00022741"/>
    </source>
</evidence>
<evidence type="ECO:0000256" key="4">
    <source>
        <dbReference type="ARBA" id="ARBA00022840"/>
    </source>
</evidence>
<dbReference type="InterPro" id="IPR027417">
    <property type="entry name" value="P-loop_NTPase"/>
</dbReference>
<dbReference type="Gene3D" id="3.40.50.300">
    <property type="entry name" value="P-loop containing nucleotide triphosphate hydrolases"/>
    <property type="match status" value="1"/>
</dbReference>
<reference evidence="10 11" key="3">
    <citation type="submission" date="2023-06" db="EMBL/GenBank/DDBJ databases">
        <authorList>
            <person name="Zeman M."/>
            <person name="Kubasova T."/>
            <person name="Jahodarova E."/>
            <person name="Nykrynova M."/>
            <person name="Rychlik I."/>
        </authorList>
    </citation>
    <scope>NUCLEOTIDE SEQUENCE [LARGE SCALE GENOMIC DNA]</scope>
    <source>
        <strain evidence="10 11">ET340</strain>
    </source>
</reference>
<feature type="domain" description="ABC transmembrane type-1" evidence="9">
    <location>
        <begin position="21"/>
        <end position="305"/>
    </location>
</feature>
<evidence type="ECO:0000256" key="5">
    <source>
        <dbReference type="ARBA" id="ARBA00022989"/>
    </source>
</evidence>
<dbReference type="PROSITE" id="PS00211">
    <property type="entry name" value="ABC_TRANSPORTER_1"/>
    <property type="match status" value="1"/>
</dbReference>
<evidence type="ECO:0000259" key="8">
    <source>
        <dbReference type="PROSITE" id="PS50893"/>
    </source>
</evidence>
<dbReference type="PANTHER" id="PTHR43394">
    <property type="entry name" value="ATP-DEPENDENT PERMEASE MDL1, MITOCHONDRIAL"/>
    <property type="match status" value="1"/>
</dbReference>
<keyword evidence="3" id="KW-0547">Nucleotide-binding</keyword>
<dbReference type="InterPro" id="IPR017871">
    <property type="entry name" value="ABC_transporter-like_CS"/>
</dbReference>
<dbReference type="EMBL" id="JAUDCL010000035">
    <property type="protein sequence ID" value="MDM8202346.1"/>
    <property type="molecule type" value="Genomic_DNA"/>
</dbReference>
<reference evidence="10 11" key="1">
    <citation type="submission" date="2023-06" db="EMBL/GenBank/DDBJ databases">
        <title>Identification and characterization of horizontal gene transfer across gut microbiota members of farm animals based on homology search.</title>
        <authorList>
            <person name="Schwarzerova J."/>
            <person name="Nykrynova M."/>
            <person name="Jureckova K."/>
            <person name="Cejkova D."/>
            <person name="Rychlik I."/>
        </authorList>
    </citation>
    <scope>NUCLEOTIDE SEQUENCE [LARGE SCALE GENOMIC DNA]</scope>
    <source>
        <strain evidence="10 11">ET340</strain>
    </source>
</reference>
<dbReference type="CDD" id="cd03254">
    <property type="entry name" value="ABCC_Glucan_exporter_like"/>
    <property type="match status" value="1"/>
</dbReference>
<feature type="transmembrane region" description="Helical" evidence="7">
    <location>
        <begin position="164"/>
        <end position="181"/>
    </location>
</feature>
<evidence type="ECO:0000256" key="1">
    <source>
        <dbReference type="ARBA" id="ARBA00004651"/>
    </source>
</evidence>
<dbReference type="RefSeq" id="WP_289600658.1">
    <property type="nucleotide sequence ID" value="NZ_JAUDCL010000035.1"/>
</dbReference>
<gene>
    <name evidence="10" type="ORF">QUW08_13735</name>
</gene>
<feature type="transmembrane region" description="Helical" evidence="7">
    <location>
        <begin position="256"/>
        <end position="283"/>
    </location>
</feature>
<feature type="transmembrane region" description="Helical" evidence="7">
    <location>
        <begin position="61"/>
        <end position="80"/>
    </location>
</feature>
<evidence type="ECO:0000256" key="2">
    <source>
        <dbReference type="ARBA" id="ARBA00022692"/>
    </source>
</evidence>
<dbReference type="PROSITE" id="PS50929">
    <property type="entry name" value="ABC_TM1F"/>
    <property type="match status" value="1"/>
</dbReference>
<keyword evidence="2 7" id="KW-0812">Transmembrane</keyword>
<evidence type="ECO:0000259" key="9">
    <source>
        <dbReference type="PROSITE" id="PS50929"/>
    </source>
</evidence>
<keyword evidence="4 10" id="KW-0067">ATP-binding</keyword>
<dbReference type="Gene3D" id="1.20.1560.10">
    <property type="entry name" value="ABC transporter type 1, transmembrane domain"/>
    <property type="match status" value="1"/>
</dbReference>
<dbReference type="CDD" id="cd18547">
    <property type="entry name" value="ABC_6TM_Tm288_like"/>
    <property type="match status" value="1"/>
</dbReference>
<keyword evidence="11" id="KW-1185">Reference proteome</keyword>
<dbReference type="InterPro" id="IPR011527">
    <property type="entry name" value="ABC1_TM_dom"/>
</dbReference>
<dbReference type="SUPFAM" id="SSF90123">
    <property type="entry name" value="ABC transporter transmembrane region"/>
    <property type="match status" value="1"/>
</dbReference>
<dbReference type="Pfam" id="PF00005">
    <property type="entry name" value="ABC_tran"/>
    <property type="match status" value="1"/>
</dbReference>
<dbReference type="InterPro" id="IPR036640">
    <property type="entry name" value="ABC1_TM_sf"/>
</dbReference>
<dbReference type="Proteomes" id="UP001529380">
    <property type="component" value="Unassembled WGS sequence"/>
</dbReference>
<keyword evidence="6 7" id="KW-0472">Membrane</keyword>